<protein>
    <submittedName>
        <fullName evidence="2">Uncharacterized protein</fullName>
    </submittedName>
</protein>
<dbReference type="EMBL" id="BGPR01000091">
    <property type="protein sequence ID" value="GBL93106.1"/>
    <property type="molecule type" value="Genomic_DNA"/>
</dbReference>
<accession>A0A4Y2BP97</accession>
<dbReference type="Proteomes" id="UP000499080">
    <property type="component" value="Unassembled WGS sequence"/>
</dbReference>
<organism evidence="2 3">
    <name type="scientific">Araneus ventricosus</name>
    <name type="common">Orbweaver spider</name>
    <name type="synonym">Epeira ventricosa</name>
    <dbReference type="NCBI Taxonomy" id="182803"/>
    <lineage>
        <taxon>Eukaryota</taxon>
        <taxon>Metazoa</taxon>
        <taxon>Ecdysozoa</taxon>
        <taxon>Arthropoda</taxon>
        <taxon>Chelicerata</taxon>
        <taxon>Arachnida</taxon>
        <taxon>Araneae</taxon>
        <taxon>Araneomorphae</taxon>
        <taxon>Entelegynae</taxon>
        <taxon>Araneoidea</taxon>
        <taxon>Araneidae</taxon>
        <taxon>Araneus</taxon>
    </lineage>
</organism>
<evidence type="ECO:0000256" key="1">
    <source>
        <dbReference type="SAM" id="MobiDB-lite"/>
    </source>
</evidence>
<dbReference type="AlphaFoldDB" id="A0A4Y2BP97"/>
<reference evidence="2 3" key="1">
    <citation type="journal article" date="2019" name="Sci. Rep.">
        <title>Orb-weaving spider Araneus ventricosus genome elucidates the spidroin gene catalogue.</title>
        <authorList>
            <person name="Kono N."/>
            <person name="Nakamura H."/>
            <person name="Ohtoshi R."/>
            <person name="Moran D.A.P."/>
            <person name="Shinohara A."/>
            <person name="Yoshida Y."/>
            <person name="Fujiwara M."/>
            <person name="Mori M."/>
            <person name="Tomita M."/>
            <person name="Arakawa K."/>
        </authorList>
    </citation>
    <scope>NUCLEOTIDE SEQUENCE [LARGE SCALE GENOMIC DNA]</scope>
</reference>
<gene>
    <name evidence="2" type="ORF">AVEN_216459_1</name>
</gene>
<name>A0A4Y2BP97_ARAVE</name>
<proteinExistence type="predicted"/>
<evidence type="ECO:0000313" key="2">
    <source>
        <dbReference type="EMBL" id="GBL93106.1"/>
    </source>
</evidence>
<sequence length="108" mass="12118">MLFLLIGTPPPDFQTIRHPTSLKTFVHETFNVHQGHRHSASFVKLGSLPANLWRPKSKTQPPGHRGPSNERKQIYQKVIIIYDRCRTVANPGGGYRAIAPPPEPSQNS</sequence>
<comment type="caution">
    <text evidence="2">The sequence shown here is derived from an EMBL/GenBank/DDBJ whole genome shotgun (WGS) entry which is preliminary data.</text>
</comment>
<keyword evidence="3" id="KW-1185">Reference proteome</keyword>
<feature type="region of interest" description="Disordered" evidence="1">
    <location>
        <begin position="52"/>
        <end position="72"/>
    </location>
</feature>
<evidence type="ECO:0000313" key="3">
    <source>
        <dbReference type="Proteomes" id="UP000499080"/>
    </source>
</evidence>